<name>A0AAV2G2T7_9ROSI</name>
<evidence type="ECO:0000256" key="1">
    <source>
        <dbReference type="ARBA" id="ARBA00001936"/>
    </source>
</evidence>
<dbReference type="PROSITE" id="PS01032">
    <property type="entry name" value="PPM_1"/>
    <property type="match status" value="1"/>
</dbReference>
<dbReference type="GO" id="GO:0016020">
    <property type="term" value="C:membrane"/>
    <property type="evidence" value="ECO:0007669"/>
    <property type="project" value="UniProtKB-SubCell"/>
</dbReference>
<reference evidence="16 17" key="1">
    <citation type="submission" date="2024-04" db="EMBL/GenBank/DDBJ databases">
        <authorList>
            <person name="Fracassetti M."/>
        </authorList>
    </citation>
    <scope>NUCLEOTIDE SEQUENCE [LARGE SCALE GENOMIC DNA]</scope>
</reference>
<comment type="subcellular location">
    <subcellularLocation>
        <location evidence="3">Membrane</location>
        <topology evidence="3">Single-pass membrane protein</topology>
    </subcellularLocation>
</comment>
<dbReference type="PANTHER" id="PTHR13832">
    <property type="entry name" value="PROTEIN PHOSPHATASE 2C"/>
    <property type="match status" value="1"/>
</dbReference>
<keyword evidence="11" id="KW-1133">Transmembrane helix</keyword>
<evidence type="ECO:0000313" key="16">
    <source>
        <dbReference type="EMBL" id="CAL1404467.1"/>
    </source>
</evidence>
<dbReference type="InterPro" id="IPR000222">
    <property type="entry name" value="PP2C_BS"/>
</dbReference>
<dbReference type="CDD" id="cd00143">
    <property type="entry name" value="PP2Cc"/>
    <property type="match status" value="1"/>
</dbReference>
<keyword evidence="9" id="KW-0460">Magnesium</keyword>
<comment type="cofactor">
    <cofactor evidence="1">
        <name>Mn(2+)</name>
        <dbReference type="ChEBI" id="CHEBI:29035"/>
    </cofactor>
</comment>
<proteinExistence type="inferred from homology"/>
<dbReference type="AlphaFoldDB" id="A0AAV2G2T7"/>
<evidence type="ECO:0000256" key="10">
    <source>
        <dbReference type="ARBA" id="ARBA00022912"/>
    </source>
</evidence>
<dbReference type="Proteomes" id="UP001497516">
    <property type="component" value="Chromosome 7"/>
</dbReference>
<keyword evidence="6" id="KW-0812">Transmembrane</keyword>
<comment type="similarity">
    <text evidence="4 14">Belongs to the PP2C family.</text>
</comment>
<evidence type="ECO:0000256" key="12">
    <source>
        <dbReference type="ARBA" id="ARBA00023136"/>
    </source>
</evidence>
<evidence type="ECO:0000256" key="14">
    <source>
        <dbReference type="RuleBase" id="RU003465"/>
    </source>
</evidence>
<accession>A0AAV2G2T7</accession>
<dbReference type="SMART" id="SM00332">
    <property type="entry name" value="PP2Cc"/>
    <property type="match status" value="1"/>
</dbReference>
<dbReference type="GO" id="GO:0046872">
    <property type="term" value="F:metal ion binding"/>
    <property type="evidence" value="ECO:0007669"/>
    <property type="project" value="UniProtKB-KW"/>
</dbReference>
<dbReference type="EMBL" id="OZ034820">
    <property type="protein sequence ID" value="CAL1404467.1"/>
    <property type="molecule type" value="Genomic_DNA"/>
</dbReference>
<keyword evidence="17" id="KW-1185">Reference proteome</keyword>
<keyword evidence="10 14" id="KW-0904">Protein phosphatase</keyword>
<evidence type="ECO:0000256" key="6">
    <source>
        <dbReference type="ARBA" id="ARBA00022692"/>
    </source>
</evidence>
<dbReference type="EC" id="3.1.3.16" evidence="5"/>
<sequence length="404" mass="43905">MALFGPQHLERFVLTKQLGYCCTASSGGGSFSIPTSNVSTVFGGRHHQSTKTLHCPAIAIDAPNSSSLADVAGVRWGFTSLQGAREEMEDDIVIRSDEGFSFAAVFDGHAGFNSVKFLRDELFKECVVALQGGSLLGGKDFGAIRAALEGAFQNADSRLLSWLETNYGEDESGSTATVVFIASDMLIISHIGDSTVVLSRSGKAEVLTDPHRPYGNNKTSLQEIRRIREAGGWINNGRICGDIAISRAFGDIRFKTKKKEMLQKGVQEGRWTEKFASRIQFNGDLVVASPDTYQVSLGSDAEFVVLASDGLWDYMNSSDAVQFVRDRLKQHGNVQLACEELASAALDRRSQDNISIIIADLGKTDWQSIPPLQQQNFVFELGQAFATLGIVSLGIWMSSSLLSL</sequence>
<dbReference type="SUPFAM" id="SSF81606">
    <property type="entry name" value="PP2C-like"/>
    <property type="match status" value="1"/>
</dbReference>
<evidence type="ECO:0000256" key="11">
    <source>
        <dbReference type="ARBA" id="ARBA00022989"/>
    </source>
</evidence>
<evidence type="ECO:0000256" key="7">
    <source>
        <dbReference type="ARBA" id="ARBA00022723"/>
    </source>
</evidence>
<evidence type="ECO:0000256" key="2">
    <source>
        <dbReference type="ARBA" id="ARBA00001946"/>
    </source>
</evidence>
<protein>
    <recommendedName>
        <fullName evidence="5">protein-serine/threonine phosphatase</fullName>
        <ecNumber evidence="5">3.1.3.16</ecNumber>
    </recommendedName>
</protein>
<evidence type="ECO:0000259" key="15">
    <source>
        <dbReference type="PROSITE" id="PS51746"/>
    </source>
</evidence>
<dbReference type="Pfam" id="PF00481">
    <property type="entry name" value="PP2C"/>
    <property type="match status" value="1"/>
</dbReference>
<dbReference type="Gene3D" id="3.60.40.10">
    <property type="entry name" value="PPM-type phosphatase domain"/>
    <property type="match status" value="1"/>
</dbReference>
<gene>
    <name evidence="16" type="ORF">LTRI10_LOCUS44323</name>
</gene>
<dbReference type="PROSITE" id="PS51746">
    <property type="entry name" value="PPM_2"/>
    <property type="match status" value="1"/>
</dbReference>
<keyword evidence="8 14" id="KW-0378">Hydrolase</keyword>
<organism evidence="16 17">
    <name type="scientific">Linum trigynum</name>
    <dbReference type="NCBI Taxonomy" id="586398"/>
    <lineage>
        <taxon>Eukaryota</taxon>
        <taxon>Viridiplantae</taxon>
        <taxon>Streptophyta</taxon>
        <taxon>Embryophyta</taxon>
        <taxon>Tracheophyta</taxon>
        <taxon>Spermatophyta</taxon>
        <taxon>Magnoliopsida</taxon>
        <taxon>eudicotyledons</taxon>
        <taxon>Gunneridae</taxon>
        <taxon>Pentapetalae</taxon>
        <taxon>rosids</taxon>
        <taxon>fabids</taxon>
        <taxon>Malpighiales</taxon>
        <taxon>Linaceae</taxon>
        <taxon>Linum</taxon>
    </lineage>
</organism>
<comment type="cofactor">
    <cofactor evidence="2">
        <name>Mg(2+)</name>
        <dbReference type="ChEBI" id="CHEBI:18420"/>
    </cofactor>
</comment>
<evidence type="ECO:0000256" key="9">
    <source>
        <dbReference type="ARBA" id="ARBA00022842"/>
    </source>
</evidence>
<evidence type="ECO:0000256" key="5">
    <source>
        <dbReference type="ARBA" id="ARBA00013081"/>
    </source>
</evidence>
<dbReference type="InterPro" id="IPR036457">
    <property type="entry name" value="PPM-type-like_dom_sf"/>
</dbReference>
<evidence type="ECO:0000256" key="8">
    <source>
        <dbReference type="ARBA" id="ARBA00022801"/>
    </source>
</evidence>
<dbReference type="FunFam" id="3.60.40.10:FF:000049">
    <property type="entry name" value="Protein phosphatase 2C 57"/>
    <property type="match status" value="1"/>
</dbReference>
<dbReference type="PANTHER" id="PTHR13832:SF589">
    <property type="entry name" value="[PYRUVATE DEHYDROGENASE [ACETYL-TRANSFERRING]]-PHOSPHATASE 2, MITOCHONDRIAL"/>
    <property type="match status" value="1"/>
</dbReference>
<evidence type="ECO:0000256" key="4">
    <source>
        <dbReference type="ARBA" id="ARBA00006702"/>
    </source>
</evidence>
<keyword evidence="7" id="KW-0479">Metal-binding</keyword>
<evidence type="ECO:0000256" key="13">
    <source>
        <dbReference type="ARBA" id="ARBA00023211"/>
    </source>
</evidence>
<keyword evidence="13" id="KW-0464">Manganese</keyword>
<dbReference type="InterPro" id="IPR001932">
    <property type="entry name" value="PPM-type_phosphatase-like_dom"/>
</dbReference>
<evidence type="ECO:0000313" key="17">
    <source>
        <dbReference type="Proteomes" id="UP001497516"/>
    </source>
</evidence>
<keyword evidence="12" id="KW-0472">Membrane</keyword>
<dbReference type="GO" id="GO:0004722">
    <property type="term" value="F:protein serine/threonine phosphatase activity"/>
    <property type="evidence" value="ECO:0007669"/>
    <property type="project" value="UniProtKB-EC"/>
</dbReference>
<feature type="domain" description="PPM-type phosphatase" evidence="15">
    <location>
        <begin position="75"/>
        <end position="361"/>
    </location>
</feature>
<evidence type="ECO:0000256" key="3">
    <source>
        <dbReference type="ARBA" id="ARBA00004167"/>
    </source>
</evidence>
<dbReference type="InterPro" id="IPR015655">
    <property type="entry name" value="PP2C"/>
</dbReference>